<dbReference type="STRING" id="421058.SAMN05421866_4366"/>
<dbReference type="AlphaFoldDB" id="A0A1M5X4Q6"/>
<name>A0A1M5X4Q6_9FLAO</name>
<sequence>MKNFIEVKGWNGVVYKVNISQITHIYTPNKPETPMEQNLNVILSRVFLSCGTEMVTKSSIAEIEQLITDASNK</sequence>
<evidence type="ECO:0000313" key="2">
    <source>
        <dbReference type="Proteomes" id="UP000184047"/>
    </source>
</evidence>
<dbReference type="Proteomes" id="UP000184047">
    <property type="component" value="Unassembled WGS sequence"/>
</dbReference>
<proteinExistence type="predicted"/>
<organism evidence="1 2">
    <name type="scientific">Chryseobacterium oranimense</name>
    <dbReference type="NCBI Taxonomy" id="421058"/>
    <lineage>
        <taxon>Bacteria</taxon>
        <taxon>Pseudomonadati</taxon>
        <taxon>Bacteroidota</taxon>
        <taxon>Flavobacteriia</taxon>
        <taxon>Flavobacteriales</taxon>
        <taxon>Weeksellaceae</taxon>
        <taxon>Chryseobacterium group</taxon>
        <taxon>Chryseobacterium</taxon>
    </lineage>
</organism>
<dbReference type="RefSeq" id="WP_073066822.1">
    <property type="nucleotide sequence ID" value="NZ_FQWT01000009.1"/>
</dbReference>
<protein>
    <submittedName>
        <fullName evidence="1">Uncharacterized protein</fullName>
    </submittedName>
</protein>
<keyword evidence="2" id="KW-1185">Reference proteome</keyword>
<dbReference type="OrthoDB" id="9920015at2"/>
<reference evidence="2" key="1">
    <citation type="submission" date="2016-11" db="EMBL/GenBank/DDBJ databases">
        <authorList>
            <person name="Varghese N."/>
            <person name="Submissions S."/>
        </authorList>
    </citation>
    <scope>NUCLEOTIDE SEQUENCE [LARGE SCALE GENOMIC DNA]</scope>
    <source>
        <strain evidence="2">DSM 19055</strain>
    </source>
</reference>
<evidence type="ECO:0000313" key="1">
    <source>
        <dbReference type="EMBL" id="SHH94498.1"/>
    </source>
</evidence>
<gene>
    <name evidence="1" type="ORF">SAMN05421866_4366</name>
</gene>
<dbReference type="EMBL" id="FQWT01000009">
    <property type="protein sequence ID" value="SHH94498.1"/>
    <property type="molecule type" value="Genomic_DNA"/>
</dbReference>
<accession>A0A1M5X4Q6</accession>